<dbReference type="Pfam" id="PF11365">
    <property type="entry name" value="SOGA"/>
    <property type="match status" value="2"/>
</dbReference>
<dbReference type="GO" id="GO:0005615">
    <property type="term" value="C:extracellular space"/>
    <property type="evidence" value="ECO:0007669"/>
    <property type="project" value="InterPro"/>
</dbReference>
<protein>
    <submittedName>
        <fullName evidence="9">Uncharacterized protein</fullName>
    </submittedName>
</protein>
<dbReference type="STRING" id="333673.A0A3M0KIY5"/>
<feature type="region of interest" description="Disordered" evidence="6">
    <location>
        <begin position="402"/>
        <end position="445"/>
    </location>
</feature>
<feature type="domain" description="SOGA coiled-coil" evidence="7">
    <location>
        <begin position="180"/>
        <end position="274"/>
    </location>
</feature>
<comment type="caution">
    <text evidence="9">The sequence shown here is derived from an EMBL/GenBank/DDBJ whole genome shotgun (WGS) entry which is preliminary data.</text>
</comment>
<feature type="coiled-coil region" evidence="5">
    <location>
        <begin position="138"/>
        <end position="215"/>
    </location>
</feature>
<feature type="region of interest" description="Disordered" evidence="6">
    <location>
        <begin position="1087"/>
        <end position="1126"/>
    </location>
</feature>
<organism evidence="9 10">
    <name type="scientific">Hirundo rustica rustica</name>
    <dbReference type="NCBI Taxonomy" id="333673"/>
    <lineage>
        <taxon>Eukaryota</taxon>
        <taxon>Metazoa</taxon>
        <taxon>Chordata</taxon>
        <taxon>Craniata</taxon>
        <taxon>Vertebrata</taxon>
        <taxon>Euteleostomi</taxon>
        <taxon>Archelosauria</taxon>
        <taxon>Archosauria</taxon>
        <taxon>Dinosauria</taxon>
        <taxon>Saurischia</taxon>
        <taxon>Theropoda</taxon>
        <taxon>Coelurosauria</taxon>
        <taxon>Aves</taxon>
        <taxon>Neognathae</taxon>
        <taxon>Neoaves</taxon>
        <taxon>Telluraves</taxon>
        <taxon>Australaves</taxon>
        <taxon>Passeriformes</taxon>
        <taxon>Sylvioidea</taxon>
        <taxon>Hirundinidae</taxon>
        <taxon>Hirundo</taxon>
    </lineage>
</organism>
<feature type="coiled-coil region" evidence="5">
    <location>
        <begin position="595"/>
        <end position="633"/>
    </location>
</feature>
<evidence type="ECO:0000259" key="7">
    <source>
        <dbReference type="Pfam" id="PF11365"/>
    </source>
</evidence>
<feature type="compositionally biased region" description="Basic and acidic residues" evidence="6">
    <location>
        <begin position="38"/>
        <end position="49"/>
    </location>
</feature>
<evidence type="ECO:0000256" key="3">
    <source>
        <dbReference type="ARBA" id="ARBA00023054"/>
    </source>
</evidence>
<dbReference type="PANTHER" id="PTHR15742:SF2">
    <property type="entry name" value="PROTEIN SOGA3"/>
    <property type="match status" value="1"/>
</dbReference>
<keyword evidence="4" id="KW-0472">Membrane</keyword>
<dbReference type="Gene3D" id="3.90.226.10">
    <property type="entry name" value="2-enoyl-CoA Hydratase, Chain A, domain 1"/>
    <property type="match status" value="1"/>
</dbReference>
<evidence type="ECO:0000313" key="9">
    <source>
        <dbReference type="EMBL" id="RMC13016.1"/>
    </source>
</evidence>
<feature type="compositionally biased region" description="Polar residues" evidence="6">
    <location>
        <begin position="1108"/>
        <end position="1126"/>
    </location>
</feature>
<dbReference type="GO" id="GO:0016020">
    <property type="term" value="C:membrane"/>
    <property type="evidence" value="ECO:0007669"/>
    <property type="project" value="UniProtKB-SubCell"/>
</dbReference>
<evidence type="ECO:0000313" key="10">
    <source>
        <dbReference type="Proteomes" id="UP000269221"/>
    </source>
</evidence>
<feature type="compositionally biased region" description="Polar residues" evidence="6">
    <location>
        <begin position="973"/>
        <end position="997"/>
    </location>
</feature>
<dbReference type="InterPro" id="IPR027882">
    <property type="entry name" value="SOGA1/2-like_CC"/>
</dbReference>
<feature type="compositionally biased region" description="Basic and acidic residues" evidence="6">
    <location>
        <begin position="406"/>
        <end position="427"/>
    </location>
</feature>
<sequence>MAAAGAEGLRQGETEDDGRSCSPEGALSAHLQEEMQEEMEKLREENESLKNEIDELRTEMDEMRDSFFEEDACQLQEMRHELERANKNCRILQYRLRKAERKRLRYAQTGEIDNELIRSMEQDLKVAKDVSVRLHHELENVEEKRTITEDENEKLRQQLIEVEIAKQALQNELEKMKEDDNEDLKCQLQFVKEEAALMRKKMAKIDKEKDRFEHELQKYRSFYGDLDSPLPKGEAGGPPTTREAELKLRLRLVEEEANILGRKIVELEVENRGLKAELDDLRGDDFSGTTNPLLGEQNESLSELRQHLQLVEDETELLRRNVADLEEQNKRITAELNKYKYKSGAHESSRHHDNAKTEALQEELKAARMQINELSGKVMQLQYENRVLMSNMQRYDLASHLGIRGSPRDSDAESDAGKKESDDDSRPPHRKREGPIGGESDSEEVRNIRCLTPTRSFYPTPSGWQKSFTDRQQMKDIRSEAERLGKTIDRLISDTSTIITEARIYVANGDLFGLMDEEDDGSRIREHELLYRINAQMKAFRKELQAFIDRLEVPKSSDDRSADEPLSVSQVDFYLLRPTGNIQGRKKNSRAVFAVALAMDLREQLENTKRNWNKEKMELLERFDNERKEWECQWKVMQKKIEELYQEVKLRRESNMTIHDSKAIQTKMLQLSMHSPTSQESDTVELNHQHSVANHRMEKGSLLGVTGQEWKEPRDKSRNNTLLMDNLAFENCEEPEDSLTIKTSEQNTKNYFGDLNVALKELARVSEELCSYQEEIRKKSNHRRMKSLPFLGEFEETQNTVILPEINHVSSNESQTLAAFETEEHNNRKNLLSSTEALKDISYGSLTGDIGTDFRPWQKKEAPPVPPRSTSRHLTNSLSAVIQLSEAPVRDPGIKSNCKAQDCWNGGKLRNPSPVNKNKSAVACANEGQAVKVPVMVTAGIPVTKNECNVPTNFCHNTWAYDMGKLGKDSKNEPSPLSAQKSCSDGNMAQSNNMHQKQNTKSHRSPFYSKDFYAPATLHNDLLEDTRYTLGKTQRNEMLAAKIDEFNRTVFHTDKCNNALQENQVPQTTSEDHKPCGPLCDSATSRAETQNTSCVSNPKLSAAKEQETNNPSKAVRTAGQQKHMNGLPNTSGYRYMLHEHDWRPSNLSGRPRSADSRSNYGVVEKLLKTYEKSTATSPCNAKCGKDKWTQANSEFTNGSCETLSQYLEMLQIEQEKQEFPRKSARHIGQQLKQGKERQKLPEILCTWYLYTFPIQRIRWKASANTPAQQQPPRKALRSHILCHIGASQSKHELRQEESDGALLDGDPSSGSNKRKRKAESGVEAMRSERGTSTRKGPRKMTGHKVGCWRVAEQRDGELEDTVRKTVGRGKDGDMGNHGKDDRRGEIKREDDFKHPEGVLREELSRVTEVPGEQSSSGDSVKTDRKVVGKREKLTGTSPCATFVATGREREEDSRGLGQNLKMTCVTFDMSSGHSSAAPPEMALALWKNLLQTTKKRILQQRRLSLYNGTHGYEEELIKKKLQRFSGGSINLSKEDNGIGILTLNNPKLMNAFTGRIVSDFKMTVGQIWMDTYKCICPECMQLYYDGRTPGEGWDEYVHVYAEHLNQTYEMQGFASMKQLAKKRALIKQAEQEWEDTKRVKVRKADLAGLFEDFGQENRLMTPGSEIRFVHKHMGLVPGWGGAARLVRIVGSGAALQLLCGAARVDPERALSLGLAEDTLPSSDGTTAIGEARAWLSRYTEGPAAVIRALKKVVTAGRELPLEAALRTEKDIFGTVWGGPANLQALLRRPKHK</sequence>
<dbReference type="Pfam" id="PF14818">
    <property type="entry name" value="SOGA1-2-like_CC"/>
    <property type="match status" value="1"/>
</dbReference>
<evidence type="ECO:0000256" key="1">
    <source>
        <dbReference type="ARBA" id="ARBA00004370"/>
    </source>
</evidence>
<evidence type="ECO:0000256" key="4">
    <source>
        <dbReference type="ARBA" id="ARBA00023136"/>
    </source>
</evidence>
<dbReference type="InterPro" id="IPR029045">
    <property type="entry name" value="ClpP/crotonase-like_dom_sf"/>
</dbReference>
<feature type="region of interest" description="Disordered" evidence="6">
    <location>
        <begin position="854"/>
        <end position="873"/>
    </location>
</feature>
<dbReference type="OrthoDB" id="10036174at2759"/>
<dbReference type="EMBL" id="QRBI01000106">
    <property type="protein sequence ID" value="RMC13016.1"/>
    <property type="molecule type" value="Genomic_DNA"/>
</dbReference>
<feature type="coiled-coil region" evidence="5">
    <location>
        <begin position="250"/>
        <end position="384"/>
    </location>
</feature>
<feature type="region of interest" description="Disordered" evidence="6">
    <location>
        <begin position="966"/>
        <end position="1008"/>
    </location>
</feature>
<accession>A0A3M0KIY5</accession>
<feature type="compositionally biased region" description="Basic and acidic residues" evidence="6">
    <location>
        <begin position="1351"/>
        <end position="1405"/>
    </location>
</feature>
<evidence type="ECO:0000256" key="2">
    <source>
        <dbReference type="ARBA" id="ARBA00022553"/>
    </source>
</evidence>
<dbReference type="InterPro" id="IPR049885">
    <property type="entry name" value="MTCL1-3"/>
</dbReference>
<dbReference type="Proteomes" id="UP000269221">
    <property type="component" value="Unassembled WGS sequence"/>
</dbReference>
<feature type="domain" description="SOGA coiled-coil" evidence="7">
    <location>
        <begin position="300"/>
        <end position="388"/>
    </location>
</feature>
<reference evidence="9 10" key="1">
    <citation type="submission" date="2018-07" db="EMBL/GenBank/DDBJ databases">
        <title>A high quality draft genome assembly of the barn swallow (H. rustica rustica).</title>
        <authorList>
            <person name="Formenti G."/>
            <person name="Chiara M."/>
            <person name="Poveda L."/>
            <person name="Francoijs K.-J."/>
            <person name="Bonisoli-Alquati A."/>
            <person name="Canova L."/>
            <person name="Gianfranceschi L."/>
            <person name="Horner D.S."/>
            <person name="Saino N."/>
        </authorList>
    </citation>
    <scope>NUCLEOTIDE SEQUENCE [LARGE SCALE GENOMIC DNA]</scope>
    <source>
        <strain evidence="9">Chelidonia</strain>
        <tissue evidence="9">Blood</tissue>
    </source>
</reference>
<dbReference type="InterPro" id="IPR027881">
    <property type="entry name" value="SOGA_CC"/>
</dbReference>
<proteinExistence type="predicted"/>
<comment type="subcellular location">
    <subcellularLocation>
        <location evidence="1">Membrane</location>
    </subcellularLocation>
</comment>
<gene>
    <name evidence="9" type="ORF">DUI87_10546</name>
</gene>
<keyword evidence="2" id="KW-0597">Phosphoprotein</keyword>
<dbReference type="SUPFAM" id="SSF52096">
    <property type="entry name" value="ClpP/crotonase"/>
    <property type="match status" value="1"/>
</dbReference>
<dbReference type="GO" id="GO:0010506">
    <property type="term" value="P:regulation of autophagy"/>
    <property type="evidence" value="ECO:0007669"/>
    <property type="project" value="InterPro"/>
</dbReference>
<dbReference type="InterPro" id="IPR001753">
    <property type="entry name" value="Enoyl-CoA_hydra/iso"/>
</dbReference>
<dbReference type="CDD" id="cd06558">
    <property type="entry name" value="crotonase-like"/>
    <property type="match status" value="1"/>
</dbReference>
<evidence type="ECO:0000256" key="5">
    <source>
        <dbReference type="SAM" id="Coils"/>
    </source>
</evidence>
<keyword evidence="10" id="KW-1185">Reference proteome</keyword>
<feature type="compositionally biased region" description="Basic and acidic residues" evidence="6">
    <location>
        <begin position="10"/>
        <end position="19"/>
    </location>
</feature>
<evidence type="ECO:0000256" key="6">
    <source>
        <dbReference type="SAM" id="MobiDB-lite"/>
    </source>
</evidence>
<name>A0A3M0KIY5_HIRRU</name>
<feature type="region of interest" description="Disordered" evidence="6">
    <location>
        <begin position="1"/>
        <end position="49"/>
    </location>
</feature>
<feature type="compositionally biased region" description="Basic and acidic residues" evidence="6">
    <location>
        <begin position="1420"/>
        <end position="1432"/>
    </location>
</feature>
<feature type="region of interest" description="Disordered" evidence="6">
    <location>
        <begin position="1287"/>
        <end position="1432"/>
    </location>
</feature>
<feature type="compositionally biased region" description="Polar residues" evidence="6">
    <location>
        <begin position="1087"/>
        <end position="1099"/>
    </location>
</feature>
<keyword evidence="3 5" id="KW-0175">Coiled coil</keyword>
<dbReference type="Pfam" id="PF00378">
    <property type="entry name" value="ECH_1"/>
    <property type="match status" value="1"/>
</dbReference>
<dbReference type="PANTHER" id="PTHR15742">
    <property type="entry name" value="GIRDIN"/>
    <property type="match status" value="1"/>
</dbReference>
<evidence type="ECO:0000259" key="8">
    <source>
        <dbReference type="Pfam" id="PF14818"/>
    </source>
</evidence>
<feature type="domain" description="SOGA 1/2-like coiled-coil" evidence="8">
    <location>
        <begin position="599"/>
        <end position="652"/>
    </location>
</feature>